<organism evidence="1 2">
    <name type="scientific">Stephania cephalantha</name>
    <dbReference type="NCBI Taxonomy" id="152367"/>
    <lineage>
        <taxon>Eukaryota</taxon>
        <taxon>Viridiplantae</taxon>
        <taxon>Streptophyta</taxon>
        <taxon>Embryophyta</taxon>
        <taxon>Tracheophyta</taxon>
        <taxon>Spermatophyta</taxon>
        <taxon>Magnoliopsida</taxon>
        <taxon>Ranunculales</taxon>
        <taxon>Menispermaceae</taxon>
        <taxon>Menispermoideae</taxon>
        <taxon>Cissampelideae</taxon>
        <taxon>Stephania</taxon>
    </lineage>
</organism>
<dbReference type="EMBL" id="JBBNAG010000013">
    <property type="protein sequence ID" value="KAK9083418.1"/>
    <property type="molecule type" value="Genomic_DNA"/>
</dbReference>
<keyword evidence="2" id="KW-1185">Reference proteome</keyword>
<accession>A0AAP0E1V4</accession>
<dbReference type="Proteomes" id="UP001419268">
    <property type="component" value="Unassembled WGS sequence"/>
</dbReference>
<comment type="caution">
    <text evidence="1">The sequence shown here is derived from an EMBL/GenBank/DDBJ whole genome shotgun (WGS) entry which is preliminary data.</text>
</comment>
<gene>
    <name evidence="1" type="ORF">Scep_029889</name>
</gene>
<protein>
    <submittedName>
        <fullName evidence="1">Uncharacterized protein</fullName>
    </submittedName>
</protein>
<sequence>MGRKGKHTTQGAVLSDDLNGNLLSKLTKVLKFMKRYSELIRILKCSLKGEIEAGVMMVRQQRREVGDDTKINSMNNKGHYVDNYADASGLGNHIAFAFHELLVPLLYYIKNSTSERLSLRHMYVYFKSLIKKNVGGHIYSLRFFIENMRTFNRTKPICLIPLLGFEIHTQLRTIMTHESNQDQHYKDVHRNMEVNITN</sequence>
<dbReference type="AlphaFoldDB" id="A0AAP0E1V4"/>
<name>A0AAP0E1V4_9MAGN</name>
<proteinExistence type="predicted"/>
<reference evidence="1 2" key="1">
    <citation type="submission" date="2024-01" db="EMBL/GenBank/DDBJ databases">
        <title>Genome assemblies of Stephania.</title>
        <authorList>
            <person name="Yang L."/>
        </authorList>
    </citation>
    <scope>NUCLEOTIDE SEQUENCE [LARGE SCALE GENOMIC DNA]</scope>
    <source>
        <strain evidence="1">JXDWG</strain>
        <tissue evidence="1">Leaf</tissue>
    </source>
</reference>
<evidence type="ECO:0000313" key="2">
    <source>
        <dbReference type="Proteomes" id="UP001419268"/>
    </source>
</evidence>
<evidence type="ECO:0000313" key="1">
    <source>
        <dbReference type="EMBL" id="KAK9083418.1"/>
    </source>
</evidence>